<evidence type="ECO:0000313" key="2">
    <source>
        <dbReference type="Proteomes" id="UP000306477"/>
    </source>
</evidence>
<organism evidence="1 2">
    <name type="scientific">Bacillus timonensis</name>
    <dbReference type="NCBI Taxonomy" id="1033734"/>
    <lineage>
        <taxon>Bacteria</taxon>
        <taxon>Bacillati</taxon>
        <taxon>Bacillota</taxon>
        <taxon>Bacilli</taxon>
        <taxon>Bacillales</taxon>
        <taxon>Bacillaceae</taxon>
        <taxon>Bacillus</taxon>
    </lineage>
</organism>
<dbReference type="Proteomes" id="UP000306477">
    <property type="component" value="Unassembled WGS sequence"/>
</dbReference>
<dbReference type="Pfam" id="PF26344">
    <property type="entry name" value="YuzC"/>
    <property type="match status" value="1"/>
</dbReference>
<name>A0A4S3PKY2_9BACI</name>
<dbReference type="InterPro" id="IPR058870">
    <property type="entry name" value="YuzC"/>
</dbReference>
<proteinExistence type="predicted"/>
<dbReference type="EMBL" id="SLUB01000053">
    <property type="protein sequence ID" value="THE10127.1"/>
    <property type="molecule type" value="Genomic_DNA"/>
</dbReference>
<dbReference type="AlphaFoldDB" id="A0A4S3PKY2"/>
<dbReference type="OrthoDB" id="2615349at2"/>
<keyword evidence="2" id="KW-1185">Reference proteome</keyword>
<sequence length="143" mass="16291">MYEHPFIYGRQGPPRTVLYPGYYSNLTSHSVFADSMLYCPYTYYRQFPEVDPTLFKQSAEEMRILMKDASLILAKLADSREFTKKVMAAAQASNDQEVERLLKTTGIQSKVKATFNPDGLNLHLEASVKGSKSSILTIALRWR</sequence>
<gene>
    <name evidence="1" type="ORF">E1I69_19815</name>
</gene>
<dbReference type="RefSeq" id="WP_136381300.1">
    <property type="nucleotide sequence ID" value="NZ_SLUB01000053.1"/>
</dbReference>
<accession>A0A4S3PKY2</accession>
<comment type="caution">
    <text evidence="1">The sequence shown here is derived from an EMBL/GenBank/DDBJ whole genome shotgun (WGS) entry which is preliminary data.</text>
</comment>
<evidence type="ECO:0000313" key="1">
    <source>
        <dbReference type="EMBL" id="THE10127.1"/>
    </source>
</evidence>
<reference evidence="1 2" key="1">
    <citation type="journal article" date="2019" name="Indoor Air">
        <title>Impacts of indoor surface finishes on bacterial viability.</title>
        <authorList>
            <person name="Hu J."/>
            <person name="Maamar S.B."/>
            <person name="Glawe A.J."/>
            <person name="Gottel N."/>
            <person name="Gilbert J.A."/>
            <person name="Hartmann E.M."/>
        </authorList>
    </citation>
    <scope>NUCLEOTIDE SEQUENCE [LARGE SCALE GENOMIC DNA]</scope>
    <source>
        <strain evidence="1 2">AF060A6</strain>
    </source>
</reference>
<protein>
    <submittedName>
        <fullName evidence="1">Uncharacterized protein</fullName>
    </submittedName>
</protein>